<comment type="caution">
    <text evidence="1">The sequence shown here is derived from an EMBL/GenBank/DDBJ whole genome shotgun (WGS) entry which is preliminary data.</text>
</comment>
<evidence type="ECO:0000313" key="2">
    <source>
        <dbReference type="Proteomes" id="UP000078046"/>
    </source>
</evidence>
<dbReference type="EMBL" id="LWCA01001777">
    <property type="protein sequence ID" value="OAF64521.1"/>
    <property type="molecule type" value="Genomic_DNA"/>
</dbReference>
<keyword evidence="2" id="KW-1185">Reference proteome</keyword>
<sequence>MFKFLCNEDKEFYNLQKTSGGSIGYISSKTSVVKLHPSQIERMQTKTDDRYEIEHILSTEENTEDVP</sequence>
<name>A0A177AT06_9BILA</name>
<accession>A0A177AT06</accession>
<protein>
    <submittedName>
        <fullName evidence="1">Uncharacterized protein</fullName>
    </submittedName>
</protein>
<dbReference type="Proteomes" id="UP000078046">
    <property type="component" value="Unassembled WGS sequence"/>
</dbReference>
<dbReference type="AlphaFoldDB" id="A0A177AT06"/>
<reference evidence="1 2" key="1">
    <citation type="submission" date="2016-04" db="EMBL/GenBank/DDBJ databases">
        <title>The genome of Intoshia linei affirms orthonectids as highly simplified spiralians.</title>
        <authorList>
            <person name="Mikhailov K.V."/>
            <person name="Slusarev G.S."/>
            <person name="Nikitin M.A."/>
            <person name="Logacheva M.D."/>
            <person name="Penin A."/>
            <person name="Aleoshin V."/>
            <person name="Panchin Y.V."/>
        </authorList>
    </citation>
    <scope>NUCLEOTIDE SEQUENCE [LARGE SCALE GENOMIC DNA]</scope>
    <source>
        <strain evidence="1">Intl2013</strain>
        <tissue evidence="1">Whole animal</tissue>
    </source>
</reference>
<organism evidence="1 2">
    <name type="scientific">Intoshia linei</name>
    <dbReference type="NCBI Taxonomy" id="1819745"/>
    <lineage>
        <taxon>Eukaryota</taxon>
        <taxon>Metazoa</taxon>
        <taxon>Spiralia</taxon>
        <taxon>Lophotrochozoa</taxon>
        <taxon>Mesozoa</taxon>
        <taxon>Orthonectida</taxon>
        <taxon>Rhopaluridae</taxon>
        <taxon>Intoshia</taxon>
    </lineage>
</organism>
<evidence type="ECO:0000313" key="1">
    <source>
        <dbReference type="EMBL" id="OAF64521.1"/>
    </source>
</evidence>
<proteinExistence type="predicted"/>
<gene>
    <name evidence="1" type="ORF">A3Q56_07771</name>
</gene>